<dbReference type="GO" id="GO:0035805">
    <property type="term" value="C:egg coat"/>
    <property type="evidence" value="ECO:0007669"/>
    <property type="project" value="UniProtKB-SubCell"/>
</dbReference>
<dbReference type="PROSITE" id="PS51448">
    <property type="entry name" value="P_TREFOIL_2"/>
    <property type="match status" value="1"/>
</dbReference>
<dbReference type="CDD" id="cd00111">
    <property type="entry name" value="Trefoil"/>
    <property type="match status" value="1"/>
</dbReference>
<dbReference type="AlphaFoldDB" id="A0AAV7NAU8"/>
<dbReference type="PROSITE" id="PS00025">
    <property type="entry name" value="P_TREFOIL_1"/>
    <property type="match status" value="1"/>
</dbReference>
<evidence type="ECO:0000256" key="9">
    <source>
        <dbReference type="ARBA" id="ARBA00022989"/>
    </source>
</evidence>
<comment type="subcellular location">
    <subcellularLocation>
        <location evidence="1">Cell membrane</location>
        <topology evidence="1">Single-pass type I membrane protein</topology>
    </subcellularLocation>
    <subcellularLocation>
        <location evidence="15">Zona pellucida</location>
    </subcellularLocation>
</comment>
<evidence type="ECO:0000256" key="7">
    <source>
        <dbReference type="ARBA" id="ARBA00022692"/>
    </source>
</evidence>
<comment type="caution">
    <text evidence="20">Lacks conserved residue(s) required for the propagation of feature annotation.</text>
</comment>
<organism evidence="25 26">
    <name type="scientific">Pleurodeles waltl</name>
    <name type="common">Iberian ribbed newt</name>
    <dbReference type="NCBI Taxonomy" id="8319"/>
    <lineage>
        <taxon>Eukaryota</taxon>
        <taxon>Metazoa</taxon>
        <taxon>Chordata</taxon>
        <taxon>Craniata</taxon>
        <taxon>Vertebrata</taxon>
        <taxon>Euteleostomi</taxon>
        <taxon>Amphibia</taxon>
        <taxon>Batrachia</taxon>
        <taxon>Caudata</taxon>
        <taxon>Salamandroidea</taxon>
        <taxon>Salamandridae</taxon>
        <taxon>Pleurodelinae</taxon>
        <taxon>Pleurodeles</taxon>
    </lineage>
</organism>
<keyword evidence="9 22" id="KW-1133">Transmembrane helix</keyword>
<evidence type="ECO:0000256" key="12">
    <source>
        <dbReference type="ARBA" id="ARBA00023170"/>
    </source>
</evidence>
<evidence type="ECO:0000256" key="13">
    <source>
        <dbReference type="ARBA" id="ARBA00023180"/>
    </source>
</evidence>
<dbReference type="InterPro" id="IPR042235">
    <property type="entry name" value="ZP-C_dom"/>
</dbReference>
<keyword evidence="6" id="KW-0165">Cleavage on pair of basic residues</keyword>
<keyword evidence="11 20" id="KW-1015">Disulfide bond</keyword>
<dbReference type="Pfam" id="PF00100">
    <property type="entry name" value="Zona_pellucida"/>
    <property type="match status" value="1"/>
</dbReference>
<feature type="region of interest" description="Disordered" evidence="21">
    <location>
        <begin position="216"/>
        <end position="285"/>
    </location>
</feature>
<dbReference type="SUPFAM" id="SSF57492">
    <property type="entry name" value="Trefoil"/>
    <property type="match status" value="1"/>
</dbReference>
<dbReference type="InterPro" id="IPR000519">
    <property type="entry name" value="P_trefoil_dom"/>
</dbReference>
<dbReference type="GO" id="GO:0032190">
    <property type="term" value="F:acrosin binding"/>
    <property type="evidence" value="ECO:0007669"/>
    <property type="project" value="TreeGrafter"/>
</dbReference>
<keyword evidence="13" id="KW-0325">Glycoprotein</keyword>
<name>A0AAV7NAU8_PLEWA</name>
<dbReference type="GO" id="GO:0060468">
    <property type="term" value="P:prevention of polyspermy"/>
    <property type="evidence" value="ECO:0007669"/>
    <property type="project" value="TreeGrafter"/>
</dbReference>
<keyword evidence="7 22" id="KW-0812">Transmembrane</keyword>
<feature type="transmembrane region" description="Helical" evidence="22">
    <location>
        <begin position="828"/>
        <end position="852"/>
    </location>
</feature>
<evidence type="ECO:0000313" key="25">
    <source>
        <dbReference type="EMBL" id="KAJ1113101.1"/>
    </source>
</evidence>
<evidence type="ECO:0000313" key="26">
    <source>
        <dbReference type="Proteomes" id="UP001066276"/>
    </source>
</evidence>
<evidence type="ECO:0000256" key="1">
    <source>
        <dbReference type="ARBA" id="ARBA00004251"/>
    </source>
</evidence>
<dbReference type="PROSITE" id="PS00682">
    <property type="entry name" value="ZP_1"/>
    <property type="match status" value="1"/>
</dbReference>
<dbReference type="Gene3D" id="4.10.110.10">
    <property type="entry name" value="Spasmolytic Protein, domain 1"/>
    <property type="match status" value="1"/>
</dbReference>
<evidence type="ECO:0000256" key="6">
    <source>
        <dbReference type="ARBA" id="ARBA00022685"/>
    </source>
</evidence>
<feature type="compositionally biased region" description="Polar residues" evidence="21">
    <location>
        <begin position="224"/>
        <end position="237"/>
    </location>
</feature>
<dbReference type="SMART" id="SM00018">
    <property type="entry name" value="PD"/>
    <property type="match status" value="1"/>
</dbReference>
<feature type="domain" description="ZP" evidence="23">
    <location>
        <begin position="505"/>
        <end position="780"/>
    </location>
</feature>
<evidence type="ECO:0000256" key="5">
    <source>
        <dbReference type="ARBA" id="ARBA00022530"/>
    </source>
</evidence>
<comment type="function">
    <text evidence="16">Component of the zona pellucida, an extracellular matrix surrounding oocytes which mediates sperm binding, induction of the acrosome reaction and prevents post-fertilization polyspermy. The zona pellucida is composed of 3 to 4 glycoproteins, ZP1, ZP2, ZP3, and ZP4. ZP4 may act as a sperm receptor.</text>
</comment>
<dbReference type="InterPro" id="IPR051148">
    <property type="entry name" value="Zona_Pellucida_Domain_gp"/>
</dbReference>
<feature type="region of interest" description="Disordered" evidence="21">
    <location>
        <begin position="1"/>
        <end position="32"/>
    </location>
</feature>
<evidence type="ECO:0000256" key="21">
    <source>
        <dbReference type="SAM" id="MobiDB-lite"/>
    </source>
</evidence>
<dbReference type="Gene3D" id="2.60.40.4100">
    <property type="entry name" value="Zona pellucida, ZP-C domain"/>
    <property type="match status" value="1"/>
</dbReference>
<evidence type="ECO:0000256" key="17">
    <source>
        <dbReference type="ARBA" id="ARBA00040238"/>
    </source>
</evidence>
<dbReference type="SMART" id="SM00241">
    <property type="entry name" value="ZP"/>
    <property type="match status" value="1"/>
</dbReference>
<comment type="similarity">
    <text evidence="2">Belongs to the ZP domain family. ZPB subfamily.</text>
</comment>
<evidence type="ECO:0000256" key="8">
    <source>
        <dbReference type="ARBA" id="ARBA00022729"/>
    </source>
</evidence>
<evidence type="ECO:0000256" key="19">
    <source>
        <dbReference type="ARBA" id="ARBA00042573"/>
    </source>
</evidence>
<evidence type="ECO:0000256" key="3">
    <source>
        <dbReference type="ARBA" id="ARBA00022475"/>
    </source>
</evidence>
<protein>
    <recommendedName>
        <fullName evidence="17">Zona pellucida sperm-binding protein 4</fullName>
    </recommendedName>
    <alternativeName>
        <fullName evidence="19">Zona pellucida glycoprotein 4</fullName>
    </alternativeName>
    <alternativeName>
        <fullName evidence="18">Zona pellucida protein B</fullName>
    </alternativeName>
</protein>
<dbReference type="EMBL" id="JANPWB010000012">
    <property type="protein sequence ID" value="KAJ1113101.1"/>
    <property type="molecule type" value="Genomic_DNA"/>
</dbReference>
<dbReference type="PROSITE" id="PS51034">
    <property type="entry name" value="ZP_2"/>
    <property type="match status" value="1"/>
</dbReference>
<keyword evidence="10 22" id="KW-0472">Membrane</keyword>
<dbReference type="PANTHER" id="PTHR23343:SF31">
    <property type="entry name" value="ZONA PELLUCIDA SPERM-BINDING PROTEIN 4"/>
    <property type="match status" value="1"/>
</dbReference>
<dbReference type="GO" id="GO:0007339">
    <property type="term" value="P:binding of sperm to zona pellucida"/>
    <property type="evidence" value="ECO:0007669"/>
    <property type="project" value="TreeGrafter"/>
</dbReference>
<feature type="compositionally biased region" description="Polar residues" evidence="21">
    <location>
        <begin position="1"/>
        <end position="23"/>
    </location>
</feature>
<evidence type="ECO:0000256" key="20">
    <source>
        <dbReference type="PROSITE-ProRule" id="PRU00779"/>
    </source>
</evidence>
<keyword evidence="14" id="KW-0278">Fertilization</keyword>
<keyword evidence="4" id="KW-0964">Secreted</keyword>
<dbReference type="InterPro" id="IPR044913">
    <property type="entry name" value="P_trefoil_dom_sf"/>
</dbReference>
<accession>A0AAV7NAU8</accession>
<dbReference type="InterPro" id="IPR001507">
    <property type="entry name" value="ZP_dom"/>
</dbReference>
<dbReference type="InterPro" id="IPR055355">
    <property type="entry name" value="ZP-C"/>
</dbReference>
<dbReference type="Pfam" id="PF23344">
    <property type="entry name" value="ZP-N"/>
    <property type="match status" value="1"/>
</dbReference>
<feature type="region of interest" description="Disordered" evidence="21">
    <location>
        <begin position="174"/>
        <end position="196"/>
    </location>
</feature>
<sequence length="867" mass="94383">MAPAESRTNVLNNDGSVTLGVQSDQEDAPPLPDVLARRRLSAAEGAMLGQPVPLHPPLPVPAGVPVLAEKAPSTRETQGLLLGRSGGGRYHLRVPPPLLTSPFLQNIILAYYADEEEQYQELQEMPIEHQMEERLVEALGYHVQDSVNWALIQALKPFPQPLANFVRREFLGESSQQPRLQAGESREVSGLSLQRSGGSSSVDILAQMAASVLHDHEYGGFPPQETSTTYPQSSFSEASLHDPSSSKSESDNSQSDSVPCKKATKSQHAMPEVTTPAGFSAEPSSRARGLVELTSQGIKSHSEVPMSRFSGKMASFNVCPVLPLLALYSLGSVLGVEVALREVVLDEKSSSLTCGPRGLRFVVSPPASNVSFTVSVRDQAGLSHALQNDTDCRTWVGQRPDASLVIGTDYAGCYVSEQDEEYVVTLEVKEFFATQNVTLVKLLKCPLLPAMDAPSPGLCAAIARVDRLLCGSLPITRTTCQELDCCFDPADGVTPCYFGKPVTAHCTAEGEAAIAISANVVVPPVNLSSVRLLTVNRACPGLQLHQNEAFLLYQFPLSCSGGYQVIGDSTVYENRLEALNSVVTWKGASISRDSTFRLTVRCTYASSNRDSFIPLQVEVFTLPPPLPVSIPGPLFLEMRLAKDGMYSSYYTTSEYPVLKVLREPVFVEVRLRQRTDPNLVLVLNECWATPSSNPMEQPQWPILVAGCPYTGDNYRTQVFQDSAMFSMLQFPLHYQRFAISTFTFVGVDQQNLGGQVFFHCSASVCVPSAQISCSPSCPSRKKRMVTDMEAKDVNIVTEGPVYFANKGKIAGSRSTSEEPLVPGWVRSAVFAVGFLVFIAVACLASVQFVRLWKHSSRHKCRMAALKA</sequence>
<dbReference type="InterPro" id="IPR017977">
    <property type="entry name" value="ZP_dom_CS"/>
</dbReference>
<proteinExistence type="inferred from homology"/>
<dbReference type="Gene3D" id="2.60.40.3210">
    <property type="entry name" value="Zona pellucida, ZP-N domain"/>
    <property type="match status" value="1"/>
</dbReference>
<keyword evidence="12" id="KW-0675">Receptor</keyword>
<feature type="compositionally biased region" description="Low complexity" evidence="21">
    <location>
        <begin position="241"/>
        <end position="257"/>
    </location>
</feature>
<dbReference type="InterPro" id="IPR017957">
    <property type="entry name" value="P_trefoil_CS"/>
</dbReference>
<gene>
    <name evidence="25" type="ORF">NDU88_001356</name>
</gene>
<dbReference type="PANTHER" id="PTHR23343">
    <property type="entry name" value="ZONA PELLUCIDA SPERM-BINDING PROTEIN"/>
    <property type="match status" value="1"/>
</dbReference>
<keyword evidence="5" id="KW-0272">Extracellular matrix</keyword>
<evidence type="ECO:0000256" key="22">
    <source>
        <dbReference type="SAM" id="Phobius"/>
    </source>
</evidence>
<feature type="domain" description="P-type" evidence="24">
    <location>
        <begin position="457"/>
        <end position="500"/>
    </location>
</feature>
<dbReference type="Proteomes" id="UP001066276">
    <property type="component" value="Chromosome 8"/>
</dbReference>
<evidence type="ECO:0000256" key="18">
    <source>
        <dbReference type="ARBA" id="ARBA00042273"/>
    </source>
</evidence>
<evidence type="ECO:0000259" key="24">
    <source>
        <dbReference type="PROSITE" id="PS51448"/>
    </source>
</evidence>
<keyword evidence="8" id="KW-0732">Signal</keyword>
<evidence type="ECO:0000256" key="2">
    <source>
        <dbReference type="ARBA" id="ARBA00010863"/>
    </source>
</evidence>
<comment type="caution">
    <text evidence="25">The sequence shown here is derived from an EMBL/GenBank/DDBJ whole genome shotgun (WGS) entry which is preliminary data.</text>
</comment>
<keyword evidence="3" id="KW-1003">Cell membrane</keyword>
<evidence type="ECO:0000259" key="23">
    <source>
        <dbReference type="PROSITE" id="PS51034"/>
    </source>
</evidence>
<dbReference type="InterPro" id="IPR055356">
    <property type="entry name" value="ZP-N"/>
</dbReference>
<evidence type="ECO:0000256" key="11">
    <source>
        <dbReference type="ARBA" id="ARBA00023157"/>
    </source>
</evidence>
<keyword evidence="26" id="KW-1185">Reference proteome</keyword>
<dbReference type="GO" id="GO:0005886">
    <property type="term" value="C:plasma membrane"/>
    <property type="evidence" value="ECO:0007669"/>
    <property type="project" value="UniProtKB-SubCell"/>
</dbReference>
<dbReference type="GO" id="GO:0035804">
    <property type="term" value="F:structural constituent of egg coat"/>
    <property type="evidence" value="ECO:0007669"/>
    <property type="project" value="TreeGrafter"/>
</dbReference>
<dbReference type="InterPro" id="IPR054554">
    <property type="entry name" value="ZP1/4_Ig-like"/>
</dbReference>
<evidence type="ECO:0000256" key="14">
    <source>
        <dbReference type="ARBA" id="ARBA00023279"/>
    </source>
</evidence>
<reference evidence="25" key="1">
    <citation type="journal article" date="2022" name="bioRxiv">
        <title>Sequencing and chromosome-scale assembly of the giantPleurodeles waltlgenome.</title>
        <authorList>
            <person name="Brown T."/>
            <person name="Elewa A."/>
            <person name="Iarovenko S."/>
            <person name="Subramanian E."/>
            <person name="Araus A.J."/>
            <person name="Petzold A."/>
            <person name="Susuki M."/>
            <person name="Suzuki K.-i.T."/>
            <person name="Hayashi T."/>
            <person name="Toyoda A."/>
            <person name="Oliveira C."/>
            <person name="Osipova E."/>
            <person name="Leigh N.D."/>
            <person name="Simon A."/>
            <person name="Yun M.H."/>
        </authorList>
    </citation>
    <scope>NUCLEOTIDE SEQUENCE</scope>
    <source>
        <strain evidence="25">20211129_DDA</strain>
        <tissue evidence="25">Liver</tissue>
    </source>
</reference>
<dbReference type="Pfam" id="PF22821">
    <property type="entry name" value="ZP1_ZP4_Ig-like"/>
    <property type="match status" value="1"/>
</dbReference>
<evidence type="ECO:0000256" key="4">
    <source>
        <dbReference type="ARBA" id="ARBA00022525"/>
    </source>
</evidence>
<dbReference type="Pfam" id="PF00088">
    <property type="entry name" value="Trefoil"/>
    <property type="match status" value="1"/>
</dbReference>
<evidence type="ECO:0000256" key="15">
    <source>
        <dbReference type="ARBA" id="ARBA00024183"/>
    </source>
</evidence>
<evidence type="ECO:0000256" key="10">
    <source>
        <dbReference type="ARBA" id="ARBA00023136"/>
    </source>
</evidence>
<feature type="disulfide bond" evidence="20">
    <location>
        <begin position="470"/>
        <end position="485"/>
    </location>
</feature>
<evidence type="ECO:0000256" key="16">
    <source>
        <dbReference type="ARBA" id="ARBA00037545"/>
    </source>
</evidence>